<dbReference type="AlphaFoldDB" id="A0A699I4E9"/>
<comment type="caution">
    <text evidence="2">The sequence shown here is derived from an EMBL/GenBank/DDBJ whole genome shotgun (WGS) entry which is preliminary data.</text>
</comment>
<proteinExistence type="predicted"/>
<evidence type="ECO:0000256" key="1">
    <source>
        <dbReference type="SAM" id="MobiDB-lite"/>
    </source>
</evidence>
<reference evidence="2" key="1">
    <citation type="journal article" date="2019" name="Sci. Rep.">
        <title>Draft genome of Tanacetum cinerariifolium, the natural source of mosquito coil.</title>
        <authorList>
            <person name="Yamashiro T."/>
            <person name="Shiraishi A."/>
            <person name="Satake H."/>
            <person name="Nakayama K."/>
        </authorList>
    </citation>
    <scope>NUCLEOTIDE SEQUENCE</scope>
</reference>
<protein>
    <submittedName>
        <fullName evidence="2">Uncharacterized protein</fullName>
    </submittedName>
</protein>
<gene>
    <name evidence="2" type="ORF">Tci_498784</name>
</gene>
<name>A0A699I4E9_TANCI</name>
<sequence length="251" mass="28529">MEDEHLDTIMETESDKFIKSSVENLVSSPSKSEDEHECDVPACNDFKTFSNLLFDANDDFSSSGDKSFSDENIPKEIYSNPLFDEEIIFIKIDPHHFNVESDPIESLFNHDSSIISSSLKIDSLLDDNNSLSFPENESFHFNSPSSPRPPAKPSNDDEIKPNLGNLTVKMVDDIYEHDVPMPRLLPTQPTLVSNQEKSPHLLSHRHIKAFHHSSESPMMIYKGNTSILDVPFLHFYPPWPTQVWRALGQAK</sequence>
<organism evidence="2">
    <name type="scientific">Tanacetum cinerariifolium</name>
    <name type="common">Dalmatian daisy</name>
    <name type="synonym">Chrysanthemum cinerariifolium</name>
    <dbReference type="NCBI Taxonomy" id="118510"/>
    <lineage>
        <taxon>Eukaryota</taxon>
        <taxon>Viridiplantae</taxon>
        <taxon>Streptophyta</taxon>
        <taxon>Embryophyta</taxon>
        <taxon>Tracheophyta</taxon>
        <taxon>Spermatophyta</taxon>
        <taxon>Magnoliopsida</taxon>
        <taxon>eudicotyledons</taxon>
        <taxon>Gunneridae</taxon>
        <taxon>Pentapetalae</taxon>
        <taxon>asterids</taxon>
        <taxon>campanulids</taxon>
        <taxon>Asterales</taxon>
        <taxon>Asteraceae</taxon>
        <taxon>Asteroideae</taxon>
        <taxon>Anthemideae</taxon>
        <taxon>Anthemidinae</taxon>
        <taxon>Tanacetum</taxon>
    </lineage>
</organism>
<feature type="region of interest" description="Disordered" evidence="1">
    <location>
        <begin position="136"/>
        <end position="162"/>
    </location>
</feature>
<dbReference type="EMBL" id="BKCJ010259101">
    <property type="protein sequence ID" value="GEZ26811.1"/>
    <property type="molecule type" value="Genomic_DNA"/>
</dbReference>
<evidence type="ECO:0000313" key="2">
    <source>
        <dbReference type="EMBL" id="GEZ26811.1"/>
    </source>
</evidence>
<accession>A0A699I4E9</accession>